<evidence type="ECO:0000313" key="2">
    <source>
        <dbReference type="EMBL" id="KAK2075604.1"/>
    </source>
</evidence>
<evidence type="ECO:0000256" key="1">
    <source>
        <dbReference type="SAM" id="MobiDB-lite"/>
    </source>
</evidence>
<dbReference type="AlphaFoldDB" id="A0AAD9ID24"/>
<organism evidence="2 3">
    <name type="scientific">Prototheca wickerhamii</name>
    <dbReference type="NCBI Taxonomy" id="3111"/>
    <lineage>
        <taxon>Eukaryota</taxon>
        <taxon>Viridiplantae</taxon>
        <taxon>Chlorophyta</taxon>
        <taxon>core chlorophytes</taxon>
        <taxon>Trebouxiophyceae</taxon>
        <taxon>Chlorellales</taxon>
        <taxon>Chlorellaceae</taxon>
        <taxon>Prototheca</taxon>
    </lineage>
</organism>
<feature type="compositionally biased region" description="Low complexity" evidence="1">
    <location>
        <begin position="57"/>
        <end position="84"/>
    </location>
</feature>
<dbReference type="Proteomes" id="UP001255856">
    <property type="component" value="Unassembled WGS sequence"/>
</dbReference>
<sequence>MAAPLYALPVEAQQAAIQSILSRMTPQERHQLGAMPPPQQRAALEELHRRHLLAARQQALAMQQQQQQRQAGPAGFAAPPQHQMGGQGAGGAEGRYSPAPGAGVHHPLAQHARPYAGGAPSSPASQQPQQLDAQRAARLQSFLATLPASVKARVAELPREQQATALVRLLQHHQQQQMQAQGRS</sequence>
<name>A0AAD9ID24_PROWI</name>
<reference evidence="2" key="1">
    <citation type="submission" date="2021-01" db="EMBL/GenBank/DDBJ databases">
        <authorList>
            <person name="Eckstrom K.M.E."/>
        </authorList>
    </citation>
    <scope>NUCLEOTIDE SEQUENCE</scope>
    <source>
        <strain evidence="2">UVCC 0001</strain>
    </source>
</reference>
<proteinExistence type="predicted"/>
<gene>
    <name evidence="2" type="ORF">QBZ16_001712</name>
</gene>
<feature type="compositionally biased region" description="Low complexity" evidence="1">
    <location>
        <begin position="112"/>
        <end position="133"/>
    </location>
</feature>
<accession>A0AAD9ID24</accession>
<evidence type="ECO:0000313" key="3">
    <source>
        <dbReference type="Proteomes" id="UP001255856"/>
    </source>
</evidence>
<keyword evidence="3" id="KW-1185">Reference proteome</keyword>
<comment type="caution">
    <text evidence="2">The sequence shown here is derived from an EMBL/GenBank/DDBJ whole genome shotgun (WGS) entry which is preliminary data.</text>
</comment>
<feature type="region of interest" description="Disordered" evidence="1">
    <location>
        <begin position="57"/>
        <end position="133"/>
    </location>
</feature>
<dbReference type="EMBL" id="JASFZW010000014">
    <property type="protein sequence ID" value="KAK2075604.1"/>
    <property type="molecule type" value="Genomic_DNA"/>
</dbReference>
<protein>
    <submittedName>
        <fullName evidence="2">Uncharacterized protein</fullName>
    </submittedName>
</protein>